<sequence length="66" mass="7712">MVLIVILILLLTWFGFALVRVENERYALQVGLCTLKPSDPLALFDCLKKTETRTGWWWHIFYALKG</sequence>
<reference evidence="1 2" key="1">
    <citation type="submission" date="2014-12" db="EMBL/GenBank/DDBJ databases">
        <title>16Stimator: statistical estimation of ribosomal gene copy numbers from draft genome assemblies.</title>
        <authorList>
            <person name="Perisin M.A."/>
            <person name="Vetter M."/>
            <person name="Gilbert J.A."/>
            <person name="Bergelson J."/>
        </authorList>
    </citation>
    <scope>NUCLEOTIDE SEQUENCE [LARGE SCALE GENOMIC DNA]</scope>
    <source>
        <strain evidence="1 2">MEDvA23</strain>
    </source>
</reference>
<dbReference type="AlphaFoldDB" id="A0A0D0N393"/>
<protein>
    <submittedName>
        <fullName evidence="1">Uncharacterized protein</fullName>
    </submittedName>
</protein>
<evidence type="ECO:0000313" key="1">
    <source>
        <dbReference type="EMBL" id="KIQ37564.1"/>
    </source>
</evidence>
<proteinExistence type="predicted"/>
<dbReference type="EMBL" id="JXQQ01000001">
    <property type="protein sequence ID" value="KIQ37564.1"/>
    <property type="molecule type" value="Genomic_DNA"/>
</dbReference>
<dbReference type="Proteomes" id="UP000032067">
    <property type="component" value="Unassembled WGS sequence"/>
</dbReference>
<gene>
    <name evidence="1" type="ORF">RT97_00245</name>
</gene>
<evidence type="ECO:0000313" key="2">
    <source>
        <dbReference type="Proteomes" id="UP000032067"/>
    </source>
</evidence>
<organism evidence="1 2">
    <name type="scientific">Variovorax paradoxus</name>
    <dbReference type="NCBI Taxonomy" id="34073"/>
    <lineage>
        <taxon>Bacteria</taxon>
        <taxon>Pseudomonadati</taxon>
        <taxon>Pseudomonadota</taxon>
        <taxon>Betaproteobacteria</taxon>
        <taxon>Burkholderiales</taxon>
        <taxon>Comamonadaceae</taxon>
        <taxon>Variovorax</taxon>
    </lineage>
</organism>
<accession>A0A0D0N393</accession>
<comment type="caution">
    <text evidence="1">The sequence shown here is derived from an EMBL/GenBank/DDBJ whole genome shotgun (WGS) entry which is preliminary data.</text>
</comment>
<name>A0A0D0N393_VARPD</name>